<proteinExistence type="predicted"/>
<keyword evidence="2" id="KW-1185">Reference proteome</keyword>
<comment type="caution">
    <text evidence="1">The sequence shown here is derived from an EMBL/GenBank/DDBJ whole genome shotgun (WGS) entry which is preliminary data.</text>
</comment>
<dbReference type="AlphaFoldDB" id="A0A5A7QKG3"/>
<reference evidence="2" key="1">
    <citation type="journal article" date="2019" name="Curr. Biol.">
        <title>Genome Sequence of Striga asiatica Provides Insight into the Evolution of Plant Parasitism.</title>
        <authorList>
            <person name="Yoshida S."/>
            <person name="Kim S."/>
            <person name="Wafula E.K."/>
            <person name="Tanskanen J."/>
            <person name="Kim Y.M."/>
            <person name="Honaas L."/>
            <person name="Yang Z."/>
            <person name="Spallek T."/>
            <person name="Conn C.E."/>
            <person name="Ichihashi Y."/>
            <person name="Cheong K."/>
            <person name="Cui S."/>
            <person name="Der J.P."/>
            <person name="Gundlach H."/>
            <person name="Jiao Y."/>
            <person name="Hori C."/>
            <person name="Ishida J.K."/>
            <person name="Kasahara H."/>
            <person name="Kiba T."/>
            <person name="Kim M.S."/>
            <person name="Koo N."/>
            <person name="Laohavisit A."/>
            <person name="Lee Y.H."/>
            <person name="Lumba S."/>
            <person name="McCourt P."/>
            <person name="Mortimer J.C."/>
            <person name="Mutuku J.M."/>
            <person name="Nomura T."/>
            <person name="Sasaki-Sekimoto Y."/>
            <person name="Seto Y."/>
            <person name="Wang Y."/>
            <person name="Wakatake T."/>
            <person name="Sakakibara H."/>
            <person name="Demura T."/>
            <person name="Yamaguchi S."/>
            <person name="Yoneyama K."/>
            <person name="Manabe R.I."/>
            <person name="Nelson D.C."/>
            <person name="Schulman A.H."/>
            <person name="Timko M.P."/>
            <person name="dePamphilis C.W."/>
            <person name="Choi D."/>
            <person name="Shirasu K."/>
        </authorList>
    </citation>
    <scope>NUCLEOTIDE SEQUENCE [LARGE SCALE GENOMIC DNA]</scope>
    <source>
        <strain evidence="2">cv. UVA1</strain>
    </source>
</reference>
<gene>
    <name evidence="1" type="ORF">STAS_22585</name>
</gene>
<dbReference type="EMBL" id="BKCP01007183">
    <property type="protein sequence ID" value="GER45634.1"/>
    <property type="molecule type" value="Genomic_DNA"/>
</dbReference>
<protein>
    <submittedName>
        <fullName evidence="1">Pantothenate synthetase</fullName>
    </submittedName>
</protein>
<organism evidence="1 2">
    <name type="scientific">Striga asiatica</name>
    <name type="common">Asiatic witchweed</name>
    <name type="synonym">Buchnera asiatica</name>
    <dbReference type="NCBI Taxonomy" id="4170"/>
    <lineage>
        <taxon>Eukaryota</taxon>
        <taxon>Viridiplantae</taxon>
        <taxon>Streptophyta</taxon>
        <taxon>Embryophyta</taxon>
        <taxon>Tracheophyta</taxon>
        <taxon>Spermatophyta</taxon>
        <taxon>Magnoliopsida</taxon>
        <taxon>eudicotyledons</taxon>
        <taxon>Gunneridae</taxon>
        <taxon>Pentapetalae</taxon>
        <taxon>asterids</taxon>
        <taxon>lamiids</taxon>
        <taxon>Lamiales</taxon>
        <taxon>Orobanchaceae</taxon>
        <taxon>Buchnereae</taxon>
        <taxon>Striga</taxon>
    </lineage>
</organism>
<sequence length="104" mass="11328">MPGVSFKLKACSESPLFPALSSSARPIFRLGSVKAVRWKLFLLLKRGVCAIGKKKSTQSKLLTSFGWLGRAIGSSKVRKGGKVEYDKRLFQPDVGLEPVPACFA</sequence>
<dbReference type="Proteomes" id="UP000325081">
    <property type="component" value="Unassembled WGS sequence"/>
</dbReference>
<evidence type="ECO:0000313" key="2">
    <source>
        <dbReference type="Proteomes" id="UP000325081"/>
    </source>
</evidence>
<accession>A0A5A7QKG3</accession>
<evidence type="ECO:0000313" key="1">
    <source>
        <dbReference type="EMBL" id="GER45634.1"/>
    </source>
</evidence>
<name>A0A5A7QKG3_STRAF</name>